<accession>A0A8S5P1A5</accession>
<evidence type="ECO:0000313" key="1">
    <source>
        <dbReference type="EMBL" id="DAE00235.1"/>
    </source>
</evidence>
<organism evidence="1">
    <name type="scientific">Myoviridae sp. ctLnO19</name>
    <dbReference type="NCBI Taxonomy" id="2825085"/>
    <lineage>
        <taxon>Viruses</taxon>
        <taxon>Duplodnaviria</taxon>
        <taxon>Heunggongvirae</taxon>
        <taxon>Uroviricota</taxon>
        <taxon>Caudoviricetes</taxon>
    </lineage>
</organism>
<sequence>MGRVVFIHSVNLIHSSCSSIEEESIVLLFTVLQTEPLLTPVSLMCST</sequence>
<reference evidence="1" key="1">
    <citation type="journal article" date="2021" name="Proc. Natl. Acad. Sci. U.S.A.">
        <title>A Catalog of Tens of Thousands of Viruses from Human Metagenomes Reveals Hidden Associations with Chronic Diseases.</title>
        <authorList>
            <person name="Tisza M.J."/>
            <person name="Buck C.B."/>
        </authorList>
    </citation>
    <scope>NUCLEOTIDE SEQUENCE</scope>
    <source>
        <strain evidence="1">CtLnO19</strain>
    </source>
</reference>
<name>A0A8S5P1A5_9CAUD</name>
<proteinExistence type="predicted"/>
<protein>
    <submittedName>
        <fullName evidence="1">Uncharacterized protein</fullName>
    </submittedName>
</protein>
<dbReference type="EMBL" id="BK015301">
    <property type="protein sequence ID" value="DAE00235.1"/>
    <property type="molecule type" value="Genomic_DNA"/>
</dbReference>